<gene>
    <name evidence="3" type="ORF">NCTC10738_01631</name>
</gene>
<feature type="transmembrane region" description="Helical" evidence="1">
    <location>
        <begin position="6"/>
        <end position="25"/>
    </location>
</feature>
<keyword evidence="4" id="KW-1185">Reference proteome</keyword>
<proteinExistence type="predicted"/>
<keyword evidence="1" id="KW-0472">Membrane</keyword>
<dbReference type="AlphaFoldDB" id="A0A379ZHT3"/>
<name>A0A379ZHT3_9GAMM</name>
<evidence type="ECO:0000256" key="1">
    <source>
        <dbReference type="SAM" id="Phobius"/>
    </source>
</evidence>
<organism evidence="3 4">
    <name type="scientific">Shewanella algae</name>
    <dbReference type="NCBI Taxonomy" id="38313"/>
    <lineage>
        <taxon>Bacteria</taxon>
        <taxon>Pseudomonadati</taxon>
        <taxon>Pseudomonadota</taxon>
        <taxon>Gammaproteobacteria</taxon>
        <taxon>Alteromonadales</taxon>
        <taxon>Shewanellaceae</taxon>
        <taxon>Shewanella</taxon>
    </lineage>
</organism>
<sequence>MQFILITLAMLIIIGLSAYATVLLLRLRKQTQAREQAMAEQKAVMEAKQASLLADIRYIAAAMTEERCELSEGVVRIVKLFALLSLTERVSGDYPDVFMHFERIKDHPILEARAQLPKQERMRLDLARMKSEAELEQGILADAKKLSEFQLKPTH</sequence>
<dbReference type="Proteomes" id="UP000254069">
    <property type="component" value="Unassembled WGS sequence"/>
</dbReference>
<feature type="domain" description="DUF2489" evidence="2">
    <location>
        <begin position="13"/>
        <end position="146"/>
    </location>
</feature>
<keyword evidence="1" id="KW-0812">Transmembrane</keyword>
<evidence type="ECO:0000313" key="3">
    <source>
        <dbReference type="EMBL" id="SUI62371.1"/>
    </source>
</evidence>
<protein>
    <submittedName>
        <fullName evidence="3">Protein of uncharacterized function (DUF2489)</fullName>
    </submittedName>
</protein>
<evidence type="ECO:0000259" key="2">
    <source>
        <dbReference type="Pfam" id="PF10675"/>
    </source>
</evidence>
<reference evidence="3 4" key="1">
    <citation type="submission" date="2018-06" db="EMBL/GenBank/DDBJ databases">
        <authorList>
            <consortium name="Pathogen Informatics"/>
            <person name="Doyle S."/>
        </authorList>
    </citation>
    <scope>NUCLEOTIDE SEQUENCE [LARGE SCALE GENOMIC DNA]</scope>
    <source>
        <strain evidence="3 4">NCTC10738</strain>
    </source>
</reference>
<dbReference type="InterPro" id="IPR019617">
    <property type="entry name" value="DUF2489"/>
</dbReference>
<accession>A0A379ZHT3</accession>
<dbReference type="RefSeq" id="WP_115389529.1">
    <property type="nucleotide sequence ID" value="NZ_JADZHC010000094.1"/>
</dbReference>
<keyword evidence="1" id="KW-1133">Transmembrane helix</keyword>
<dbReference type="Pfam" id="PF10675">
    <property type="entry name" value="DUF2489"/>
    <property type="match status" value="1"/>
</dbReference>
<dbReference type="EMBL" id="UGYO01000001">
    <property type="protein sequence ID" value="SUI62371.1"/>
    <property type="molecule type" value="Genomic_DNA"/>
</dbReference>
<evidence type="ECO:0000313" key="4">
    <source>
        <dbReference type="Proteomes" id="UP000254069"/>
    </source>
</evidence>